<dbReference type="InterPro" id="IPR052895">
    <property type="entry name" value="HetReg/Transcr_Mod"/>
</dbReference>
<protein>
    <recommendedName>
        <fullName evidence="1">Heterokaryon incompatibility domain-containing protein</fullName>
    </recommendedName>
</protein>
<dbReference type="InterPro" id="IPR010730">
    <property type="entry name" value="HET"/>
</dbReference>
<keyword evidence="3" id="KW-1185">Reference proteome</keyword>
<reference evidence="2" key="1">
    <citation type="journal article" date="2023" name="Mol. Phylogenet. Evol.">
        <title>Genome-scale phylogeny and comparative genomics of the fungal order Sordariales.</title>
        <authorList>
            <person name="Hensen N."/>
            <person name="Bonometti L."/>
            <person name="Westerberg I."/>
            <person name="Brannstrom I.O."/>
            <person name="Guillou S."/>
            <person name="Cros-Aarteil S."/>
            <person name="Calhoun S."/>
            <person name="Haridas S."/>
            <person name="Kuo A."/>
            <person name="Mondo S."/>
            <person name="Pangilinan J."/>
            <person name="Riley R."/>
            <person name="LaButti K."/>
            <person name="Andreopoulos B."/>
            <person name="Lipzen A."/>
            <person name="Chen C."/>
            <person name="Yan M."/>
            <person name="Daum C."/>
            <person name="Ng V."/>
            <person name="Clum A."/>
            <person name="Steindorff A."/>
            <person name="Ohm R.A."/>
            <person name="Martin F."/>
            <person name="Silar P."/>
            <person name="Natvig D.O."/>
            <person name="Lalanne C."/>
            <person name="Gautier V."/>
            <person name="Ament-Velasquez S.L."/>
            <person name="Kruys A."/>
            <person name="Hutchinson M.I."/>
            <person name="Powell A.J."/>
            <person name="Barry K."/>
            <person name="Miller A.N."/>
            <person name="Grigoriev I.V."/>
            <person name="Debuchy R."/>
            <person name="Gladieux P."/>
            <person name="Hiltunen Thoren M."/>
            <person name="Johannesson H."/>
        </authorList>
    </citation>
    <scope>NUCLEOTIDE SEQUENCE</scope>
    <source>
        <strain evidence="2">CBS 532.94</strain>
    </source>
</reference>
<gene>
    <name evidence="2" type="ORF">C8A03DRAFT_19710</name>
</gene>
<proteinExistence type="predicted"/>
<dbReference type="PANTHER" id="PTHR24148:SF81">
    <property type="entry name" value="HETEROKARYON INCOMPATIBILITY DOMAIN-CONTAINING PROTEIN"/>
    <property type="match status" value="1"/>
</dbReference>
<dbReference type="Pfam" id="PF06985">
    <property type="entry name" value="HET"/>
    <property type="match status" value="1"/>
</dbReference>
<dbReference type="Proteomes" id="UP001303760">
    <property type="component" value="Unassembled WGS sequence"/>
</dbReference>
<feature type="domain" description="Heterokaryon incompatibility" evidence="1">
    <location>
        <begin position="368"/>
        <end position="469"/>
    </location>
</feature>
<reference evidence="2" key="2">
    <citation type="submission" date="2023-05" db="EMBL/GenBank/DDBJ databases">
        <authorList>
            <consortium name="Lawrence Berkeley National Laboratory"/>
            <person name="Steindorff A."/>
            <person name="Hensen N."/>
            <person name="Bonometti L."/>
            <person name="Westerberg I."/>
            <person name="Brannstrom I.O."/>
            <person name="Guillou S."/>
            <person name="Cros-Aarteil S."/>
            <person name="Calhoun S."/>
            <person name="Haridas S."/>
            <person name="Kuo A."/>
            <person name="Mondo S."/>
            <person name="Pangilinan J."/>
            <person name="Riley R."/>
            <person name="Labutti K."/>
            <person name="Andreopoulos B."/>
            <person name="Lipzen A."/>
            <person name="Chen C."/>
            <person name="Yanf M."/>
            <person name="Daum C."/>
            <person name="Ng V."/>
            <person name="Clum A."/>
            <person name="Ohm R."/>
            <person name="Martin F."/>
            <person name="Silar P."/>
            <person name="Natvig D."/>
            <person name="Lalanne C."/>
            <person name="Gautier V."/>
            <person name="Ament-Velasquez S.L."/>
            <person name="Kruys A."/>
            <person name="Hutchinson M.I."/>
            <person name="Powell A.J."/>
            <person name="Barry K."/>
            <person name="Miller A.N."/>
            <person name="Grigoriev I.V."/>
            <person name="Debuchy R."/>
            <person name="Gladieux P."/>
            <person name="Thoren M.H."/>
            <person name="Johannesson H."/>
        </authorList>
    </citation>
    <scope>NUCLEOTIDE SEQUENCE</scope>
    <source>
        <strain evidence="2">CBS 532.94</strain>
    </source>
</reference>
<evidence type="ECO:0000313" key="3">
    <source>
        <dbReference type="Proteomes" id="UP001303760"/>
    </source>
</evidence>
<dbReference type="AlphaFoldDB" id="A0AAN7C259"/>
<comment type="caution">
    <text evidence="2">The sequence shown here is derived from an EMBL/GenBank/DDBJ whole genome shotgun (WGS) entry which is preliminary data.</text>
</comment>
<dbReference type="PANTHER" id="PTHR24148">
    <property type="entry name" value="ANKYRIN REPEAT DOMAIN-CONTAINING PROTEIN 39 HOMOLOG-RELATED"/>
    <property type="match status" value="1"/>
</dbReference>
<organism evidence="2 3">
    <name type="scientific">Achaetomium macrosporum</name>
    <dbReference type="NCBI Taxonomy" id="79813"/>
    <lineage>
        <taxon>Eukaryota</taxon>
        <taxon>Fungi</taxon>
        <taxon>Dikarya</taxon>
        <taxon>Ascomycota</taxon>
        <taxon>Pezizomycotina</taxon>
        <taxon>Sordariomycetes</taxon>
        <taxon>Sordariomycetidae</taxon>
        <taxon>Sordariales</taxon>
        <taxon>Chaetomiaceae</taxon>
        <taxon>Achaetomium</taxon>
    </lineage>
</organism>
<accession>A0AAN7C259</accession>
<dbReference type="EMBL" id="MU860649">
    <property type="protein sequence ID" value="KAK4233153.1"/>
    <property type="molecule type" value="Genomic_DNA"/>
</dbReference>
<evidence type="ECO:0000313" key="2">
    <source>
        <dbReference type="EMBL" id="KAK4233153.1"/>
    </source>
</evidence>
<name>A0AAN7C259_9PEZI</name>
<evidence type="ECO:0000259" key="1">
    <source>
        <dbReference type="Pfam" id="PF06985"/>
    </source>
</evidence>
<sequence>MSQEEVERGQFDRSLRICIGKHDENRWHCNRNRPRSGPRSLGPHIDIRGLMSTPRLCGVMTDDEIAHTMHTDPAWPSTPRGCRLRITFTEHRTHDGDGDGGDDDGDGVINEWDKENLTWEMQRITGKSTTRVDLTSVDPCVRLDDNGVGTAFVLSLGLRVETCSEGRVAQVTLEENLERVRVQVPPSPLEWAHSSFVTLAKVFSVIAVALERVDFLGVHTETEQALEKARSAIQDALVLSVTARKTDTELQAAAPVLPFLPLGRLCGGGQHITLERLQGMVSRAMPYYAVAPRGEVHRGTCGCLFPGGKAETERKSGVTEVKITPRKFYDALRSNEARLEDKIVALSASEHVDGYIPLSYPWASYSSEDLEKIIATAHKALKHRYYWVDRWCIDQESHEDKEKEVPKMKDYYSNGECTLILPGMAFPIELARLSSEGRKVRLYKPELVQRVKQVWENCEWRRRCWTLQEAMMSKQCTFWTGHEETPFIDCSQLISVLRSSAFGNHYISTVPHLSMEVGCVDKTTLAGMSAVVAGSTEESIYQRGVVRCSNHGTITDANAHLRPLAVLLDKLRGRDATMELDEYYSLFSMVSDKLPAVDYSISTFQLIERVVNSGALGANLLLTSTGRGSGNNGGWVPRRCVQREYSMMGTEINAVHPRISDGAMVVKAILVTMRPGDNDSDHFAAGTHIVMVQSHPRAFDGKPGEVDLYGTIRRKLKKASHYLLLEPAHWPPTKFTSGLILLATEEQQPGDHRLIDATVVDNMTQDRFLLNHHLGIGQPVRLL</sequence>